<accession>A0A5B7E6D5</accession>
<comment type="caution">
    <text evidence="1">The sequence shown here is derived from an EMBL/GenBank/DDBJ whole genome shotgun (WGS) entry which is preliminary data.</text>
</comment>
<reference evidence="1 2" key="1">
    <citation type="submission" date="2019-05" db="EMBL/GenBank/DDBJ databases">
        <title>Another draft genome of Portunus trituberculatus and its Hox gene families provides insights of decapod evolution.</title>
        <authorList>
            <person name="Jeong J.-H."/>
            <person name="Song I."/>
            <person name="Kim S."/>
            <person name="Choi T."/>
            <person name="Kim D."/>
            <person name="Ryu S."/>
            <person name="Kim W."/>
        </authorList>
    </citation>
    <scope>NUCLEOTIDE SEQUENCE [LARGE SCALE GENOMIC DNA]</scope>
    <source>
        <tissue evidence="1">Muscle</tissue>
    </source>
</reference>
<gene>
    <name evidence="1" type="ORF">E2C01_022110</name>
</gene>
<dbReference type="Proteomes" id="UP000324222">
    <property type="component" value="Unassembled WGS sequence"/>
</dbReference>
<evidence type="ECO:0000313" key="1">
    <source>
        <dbReference type="EMBL" id="MPC28897.1"/>
    </source>
</evidence>
<evidence type="ECO:0000313" key="2">
    <source>
        <dbReference type="Proteomes" id="UP000324222"/>
    </source>
</evidence>
<keyword evidence="2" id="KW-1185">Reference proteome</keyword>
<organism evidence="1 2">
    <name type="scientific">Portunus trituberculatus</name>
    <name type="common">Swimming crab</name>
    <name type="synonym">Neptunus trituberculatus</name>
    <dbReference type="NCBI Taxonomy" id="210409"/>
    <lineage>
        <taxon>Eukaryota</taxon>
        <taxon>Metazoa</taxon>
        <taxon>Ecdysozoa</taxon>
        <taxon>Arthropoda</taxon>
        <taxon>Crustacea</taxon>
        <taxon>Multicrustacea</taxon>
        <taxon>Malacostraca</taxon>
        <taxon>Eumalacostraca</taxon>
        <taxon>Eucarida</taxon>
        <taxon>Decapoda</taxon>
        <taxon>Pleocyemata</taxon>
        <taxon>Brachyura</taxon>
        <taxon>Eubrachyura</taxon>
        <taxon>Portunoidea</taxon>
        <taxon>Portunidae</taxon>
        <taxon>Portuninae</taxon>
        <taxon>Portunus</taxon>
    </lineage>
</organism>
<proteinExistence type="predicted"/>
<name>A0A5B7E6D5_PORTR</name>
<dbReference type="AlphaFoldDB" id="A0A5B7E6D5"/>
<protein>
    <submittedName>
        <fullName evidence="1">Uncharacterized protein</fullName>
    </submittedName>
</protein>
<sequence length="148" mass="16447">MHPIIKAIISANDLSAGTFSHEPTETRRPYLRYCVAAAIYEVARALAGLHELISGAAYVAWQSRGERRRGILQNKVNAITESWGALCRVAEDARGSQGAALLLGCSGRFLTHQHWRVDQFRIYESLTLRIWTTLCDHIYSTESTVASG</sequence>
<dbReference type="EMBL" id="VSRR010001985">
    <property type="protein sequence ID" value="MPC28897.1"/>
    <property type="molecule type" value="Genomic_DNA"/>
</dbReference>